<accession>A0A833CHJ1</accession>
<dbReference type="GO" id="GO:0016740">
    <property type="term" value="F:transferase activity"/>
    <property type="evidence" value="ECO:0007669"/>
    <property type="project" value="UniProtKB-KW"/>
</dbReference>
<dbReference type="SUPFAM" id="SSF55729">
    <property type="entry name" value="Acyl-CoA N-acyltransferases (Nat)"/>
    <property type="match status" value="1"/>
</dbReference>
<proteinExistence type="predicted"/>
<dbReference type="PANTHER" id="PTHR31435:SF10">
    <property type="entry name" value="BSR4717 PROTEIN"/>
    <property type="match status" value="1"/>
</dbReference>
<dbReference type="Proteomes" id="UP000430843">
    <property type="component" value="Unassembled WGS sequence"/>
</dbReference>
<gene>
    <name evidence="2" type="ORF">F9K91_25055</name>
</gene>
<dbReference type="RefSeq" id="WP_151679024.1">
    <property type="nucleotide sequence ID" value="NZ_WBWA01000053.1"/>
</dbReference>
<keyword evidence="3" id="KW-1185">Reference proteome</keyword>
<protein>
    <submittedName>
        <fullName evidence="2">N-acetyltransferase</fullName>
    </submittedName>
</protein>
<dbReference type="InterPro" id="IPR031165">
    <property type="entry name" value="GNAT_YJDJ"/>
</dbReference>
<comment type="caution">
    <text evidence="2">The sequence shown here is derived from an EMBL/GenBank/DDBJ whole genome shotgun (WGS) entry which is preliminary data.</text>
</comment>
<sequence>MTNMRMDKEDKDARNGRYVARIEGIKGETEITFTKRGPRLISADHTGAPDSMKGTDSAAALVSFMIEDARKNGIKIIPLCPYVRAQYRRHPEWADVMTVPPGEDPAV</sequence>
<evidence type="ECO:0000313" key="3">
    <source>
        <dbReference type="Proteomes" id="UP000430843"/>
    </source>
</evidence>
<feature type="domain" description="N-acetyltransferase" evidence="1">
    <location>
        <begin position="10"/>
        <end position="98"/>
    </location>
</feature>
<name>A0A833CHJ1_9HYPH</name>
<dbReference type="Gene3D" id="3.40.630.30">
    <property type="match status" value="1"/>
</dbReference>
<evidence type="ECO:0000313" key="2">
    <source>
        <dbReference type="EMBL" id="KAB2661380.1"/>
    </source>
</evidence>
<dbReference type="InterPro" id="IPR045057">
    <property type="entry name" value="Gcn5-rel_NAT"/>
</dbReference>
<dbReference type="PROSITE" id="PS51729">
    <property type="entry name" value="GNAT_YJDJ"/>
    <property type="match status" value="1"/>
</dbReference>
<evidence type="ECO:0000259" key="1">
    <source>
        <dbReference type="PROSITE" id="PS51729"/>
    </source>
</evidence>
<dbReference type="InterPro" id="IPR016181">
    <property type="entry name" value="Acyl_CoA_acyltransferase"/>
</dbReference>
<organism evidence="2 3">
    <name type="scientific">Brucella tritici</name>
    <dbReference type="NCBI Taxonomy" id="94626"/>
    <lineage>
        <taxon>Bacteria</taxon>
        <taxon>Pseudomonadati</taxon>
        <taxon>Pseudomonadota</taxon>
        <taxon>Alphaproteobacteria</taxon>
        <taxon>Hyphomicrobiales</taxon>
        <taxon>Brucellaceae</taxon>
        <taxon>Brucella/Ochrobactrum group</taxon>
        <taxon>Brucella</taxon>
    </lineage>
</organism>
<dbReference type="PANTHER" id="PTHR31435">
    <property type="entry name" value="PROTEIN NATD1"/>
    <property type="match status" value="1"/>
</dbReference>
<dbReference type="AlphaFoldDB" id="A0A833CHJ1"/>
<dbReference type="EMBL" id="WBWA01000053">
    <property type="protein sequence ID" value="KAB2661380.1"/>
    <property type="molecule type" value="Genomic_DNA"/>
</dbReference>
<reference evidence="2 3" key="1">
    <citation type="submission" date="2019-09" db="EMBL/GenBank/DDBJ databases">
        <title>Taxonomic organization of the family Brucellaceae based on a phylogenomic approach.</title>
        <authorList>
            <person name="Leclercq S."/>
            <person name="Cloeckaert A."/>
            <person name="Zygmunt M.S."/>
        </authorList>
    </citation>
    <scope>NUCLEOTIDE SEQUENCE [LARGE SCALE GENOMIC DNA]</scope>
    <source>
        <strain evidence="2 3">LMG 18957</strain>
    </source>
</reference>
<keyword evidence="2" id="KW-0808">Transferase</keyword>
<dbReference type="Pfam" id="PF14542">
    <property type="entry name" value="Acetyltransf_CG"/>
    <property type="match status" value="1"/>
</dbReference>